<organism evidence="2 3">
    <name type="scientific">Kribbella ginsengisoli</name>
    <dbReference type="NCBI Taxonomy" id="363865"/>
    <lineage>
        <taxon>Bacteria</taxon>
        <taxon>Bacillati</taxon>
        <taxon>Actinomycetota</taxon>
        <taxon>Actinomycetes</taxon>
        <taxon>Propionibacteriales</taxon>
        <taxon>Kribbellaceae</taxon>
        <taxon>Kribbella</taxon>
    </lineage>
</organism>
<evidence type="ECO:0000313" key="2">
    <source>
        <dbReference type="EMBL" id="GAA3546518.1"/>
    </source>
</evidence>
<dbReference type="Pfam" id="PF01243">
    <property type="entry name" value="PNPOx_N"/>
    <property type="match status" value="1"/>
</dbReference>
<dbReference type="EMBL" id="BAABAA010000001">
    <property type="protein sequence ID" value="GAA3546518.1"/>
    <property type="molecule type" value="Genomic_DNA"/>
</dbReference>
<dbReference type="InterPro" id="IPR011576">
    <property type="entry name" value="Pyridox_Oxase_N"/>
</dbReference>
<gene>
    <name evidence="2" type="ORF">GCM10022235_12780</name>
</gene>
<protein>
    <recommendedName>
        <fullName evidence="1">Pyridoxamine 5'-phosphate oxidase N-terminal domain-containing protein</fullName>
    </recommendedName>
</protein>
<evidence type="ECO:0000313" key="3">
    <source>
        <dbReference type="Proteomes" id="UP001501222"/>
    </source>
</evidence>
<dbReference type="InterPro" id="IPR012349">
    <property type="entry name" value="Split_barrel_FMN-bd"/>
</dbReference>
<reference evidence="3" key="1">
    <citation type="journal article" date="2019" name="Int. J. Syst. Evol. Microbiol.">
        <title>The Global Catalogue of Microorganisms (GCM) 10K type strain sequencing project: providing services to taxonomists for standard genome sequencing and annotation.</title>
        <authorList>
            <consortium name="The Broad Institute Genomics Platform"/>
            <consortium name="The Broad Institute Genome Sequencing Center for Infectious Disease"/>
            <person name="Wu L."/>
            <person name="Ma J."/>
        </authorList>
    </citation>
    <scope>NUCLEOTIDE SEQUENCE [LARGE SCALE GENOMIC DNA]</scope>
    <source>
        <strain evidence="3">JCM 16928</strain>
    </source>
</reference>
<dbReference type="Proteomes" id="UP001501222">
    <property type="component" value="Unassembled WGS sequence"/>
</dbReference>
<sequence>MTPQDTARRIIDANNYLTLATADHDGRPWVSPVYFTPDGGIDFYWVSRPDSRHSTNLTDRPEVAIVIFDSQVPVFHAEAVYLTAHAEQVDNSDLARCTEIYRGRHPDLTTFTPEQLQAPTPLRLYRAHAAEASVLLNDDGPDLRVPLDLPI</sequence>
<dbReference type="SUPFAM" id="SSF50475">
    <property type="entry name" value="FMN-binding split barrel"/>
    <property type="match status" value="1"/>
</dbReference>
<comment type="caution">
    <text evidence="2">The sequence shown here is derived from an EMBL/GenBank/DDBJ whole genome shotgun (WGS) entry which is preliminary data.</text>
</comment>
<accession>A0ABP6W793</accession>
<proteinExistence type="predicted"/>
<keyword evidence="3" id="KW-1185">Reference proteome</keyword>
<dbReference type="Gene3D" id="2.30.110.10">
    <property type="entry name" value="Electron Transport, Fmn-binding Protein, Chain A"/>
    <property type="match status" value="1"/>
</dbReference>
<name>A0ABP6W793_9ACTN</name>
<dbReference type="RefSeq" id="WP_344838265.1">
    <property type="nucleotide sequence ID" value="NZ_BAABAA010000001.1"/>
</dbReference>
<evidence type="ECO:0000259" key="1">
    <source>
        <dbReference type="Pfam" id="PF01243"/>
    </source>
</evidence>
<feature type="domain" description="Pyridoxamine 5'-phosphate oxidase N-terminal" evidence="1">
    <location>
        <begin position="5"/>
        <end position="132"/>
    </location>
</feature>